<dbReference type="OrthoDB" id="9342873at2"/>
<protein>
    <recommendedName>
        <fullName evidence="3">Amino acid deaminase</fullName>
    </recommendedName>
</protein>
<accession>A0A0F0KT50</accession>
<evidence type="ECO:0008006" key="3">
    <source>
        <dbReference type="Google" id="ProtNLM"/>
    </source>
</evidence>
<comment type="caution">
    <text evidence="1">The sequence shown here is derived from an EMBL/GenBank/DDBJ whole genome shotgun (WGS) entry which is preliminary data.</text>
</comment>
<organism evidence="1 2">
    <name type="scientific">Microbacterium azadirachtae</name>
    <dbReference type="NCBI Taxonomy" id="582680"/>
    <lineage>
        <taxon>Bacteria</taxon>
        <taxon>Bacillati</taxon>
        <taxon>Actinomycetota</taxon>
        <taxon>Actinomycetes</taxon>
        <taxon>Micrococcales</taxon>
        <taxon>Microbacteriaceae</taxon>
        <taxon>Microbacterium</taxon>
    </lineage>
</organism>
<gene>
    <name evidence="1" type="ORF">RL72_02062</name>
</gene>
<keyword evidence="2" id="KW-1185">Reference proteome</keyword>
<dbReference type="PATRIC" id="fig|582680.7.peg.2110"/>
<dbReference type="Proteomes" id="UP000033448">
    <property type="component" value="Unassembled WGS sequence"/>
</dbReference>
<name>A0A0F0KT50_9MICO</name>
<evidence type="ECO:0000313" key="1">
    <source>
        <dbReference type="EMBL" id="KJL23275.1"/>
    </source>
</evidence>
<reference evidence="1 2" key="1">
    <citation type="submission" date="2015-02" db="EMBL/GenBank/DDBJ databases">
        <title>Draft genome sequences of ten Microbacterium spp. with emphasis on heavy metal contaminated environments.</title>
        <authorList>
            <person name="Corretto E."/>
        </authorList>
    </citation>
    <scope>NUCLEOTIDE SEQUENCE [LARGE SCALE GENOMIC DNA]</scope>
    <source>
        <strain evidence="1 2">DSM 23848</strain>
    </source>
</reference>
<dbReference type="AlphaFoldDB" id="A0A0F0KT50"/>
<proteinExistence type="predicted"/>
<dbReference type="EMBL" id="JYIT01000077">
    <property type="protein sequence ID" value="KJL23275.1"/>
    <property type="molecule type" value="Genomic_DNA"/>
</dbReference>
<sequence length="216" mass="22087">MGWSEDLERVVTAAAAPGAAERALASSELLASAIDADRDAGLFARWGRAAAPSDDAGEPLLRRAVFEALHSRAGLEAAWPVGNAGLLRTYGVPLAAAAHGTTAEPGHSPALARALGLDDARFAPDGDSGTLLARATDAASVLLASGGEFSWYALVDGRATRTVLGPARGGARALAYAVAPAPGYAPLLVALFPITDAEPVRRELDEASARLRWGAV</sequence>
<dbReference type="RefSeq" id="WP_052674315.1">
    <property type="nucleotide sequence ID" value="NZ_JYIT01000077.1"/>
</dbReference>
<evidence type="ECO:0000313" key="2">
    <source>
        <dbReference type="Proteomes" id="UP000033448"/>
    </source>
</evidence>